<dbReference type="PANTHER" id="PTHR45911">
    <property type="entry name" value="C2 DOMAIN-CONTAINING PROTEIN"/>
    <property type="match status" value="1"/>
</dbReference>
<organism evidence="6 7">
    <name type="scientific">Ditylenchus dipsaci</name>
    <dbReference type="NCBI Taxonomy" id="166011"/>
    <lineage>
        <taxon>Eukaryota</taxon>
        <taxon>Metazoa</taxon>
        <taxon>Ecdysozoa</taxon>
        <taxon>Nematoda</taxon>
        <taxon>Chromadorea</taxon>
        <taxon>Rhabditida</taxon>
        <taxon>Tylenchina</taxon>
        <taxon>Tylenchomorpha</taxon>
        <taxon>Sphaerularioidea</taxon>
        <taxon>Anguinidae</taxon>
        <taxon>Anguininae</taxon>
        <taxon>Ditylenchus</taxon>
    </lineage>
</organism>
<feature type="region of interest" description="Disordered" evidence="3">
    <location>
        <begin position="1"/>
        <end position="56"/>
    </location>
</feature>
<dbReference type="AlphaFoldDB" id="A0A915EQH5"/>
<dbReference type="Pfam" id="PF00168">
    <property type="entry name" value="C2"/>
    <property type="match status" value="3"/>
</dbReference>
<dbReference type="PROSITE" id="PS50004">
    <property type="entry name" value="C2"/>
    <property type="match status" value="3"/>
</dbReference>
<feature type="transmembrane region" description="Helical" evidence="4">
    <location>
        <begin position="789"/>
        <end position="819"/>
    </location>
</feature>
<dbReference type="PRINTS" id="PR00360">
    <property type="entry name" value="C2DOMAIN"/>
</dbReference>
<keyword evidence="2" id="KW-0106">Calcium</keyword>
<accession>A0A915EQH5</accession>
<reference evidence="7" key="1">
    <citation type="submission" date="2022-11" db="UniProtKB">
        <authorList>
            <consortium name="WormBaseParasite"/>
        </authorList>
    </citation>
    <scope>IDENTIFICATION</scope>
</reference>
<dbReference type="InterPro" id="IPR000008">
    <property type="entry name" value="C2_dom"/>
</dbReference>
<evidence type="ECO:0000313" key="7">
    <source>
        <dbReference type="WBParaSite" id="jg9338"/>
    </source>
</evidence>
<dbReference type="Gene3D" id="2.60.40.150">
    <property type="entry name" value="C2 domain"/>
    <property type="match status" value="3"/>
</dbReference>
<protein>
    <submittedName>
        <fullName evidence="7">C2 domain-containing protein</fullName>
    </submittedName>
</protein>
<evidence type="ECO:0000256" key="4">
    <source>
        <dbReference type="SAM" id="Phobius"/>
    </source>
</evidence>
<sequence length="918" mass="105273">MIVEHPGTLSDGAEPVGDRDSSPSGSSPRKSLRNRVKVERKVGKEGQVNEKKCAQDSTQLHKMSADYAQLLKAGEQYELANSNGTSHSRLNVLNVPELVVNDGQSKLSKSSNISVDSNKTQEGVDKIVATIKLASIEEDIEETGEAEEINSEYVTFCLKIHLKEGHGLVIRDASGSSDPYVKVKYQNKTIYKTNTVYRSLNPNWDEEFAFLISDPTSNLQIEVFDYDRFMVDDFMGAATIELSQLRLFETHEMKVNLQEEASPEYMGYVHLTVTVTPLTQSQEDLFHSKAVRGIISDSVKRNNKAASVWLSAVNVILVEAKLSSLIQPCDTYVKFKLGSEKYKSKVVTKSLEPKWAEQFDLHIFDENFQNFEVMVHEKSSNSIIGKCTIDLREYEREKTEQKWHRLEDEAGTILLLLTISGTSASSESVVDLNEYSANRDEIIQKYDLWHSFQSIKDVGFLTVKVYRAKDLAAADINGKSDPFCVLELVNARLQTHTVYKDLNPEWNKLFTFSVKDIHTFLEITVYDEDPNKKFEFLGKLSIPLLKIRNCEKRWYDLKDRKLMGTVKGKILLEMDILWNPVKAAVRTFKPRETKFISQEQKFKPQMLVGSVNRLREFWKQVMSVREFVQSCLSWQSYSRSILAFVIFMTFVYFVELWHMPIILLLFFLRFHIYKKLTESIDSRFPRVGANVNSCKSSFDERNSSVELYNYSDDDFDENDCSQRSAASTNQRSSKTDNPTQQTPIAEKSSSIKEKLAAVQDAYQVVQDSLDFVASLLERIRNTFNFTVPYLSYLAIFVLCVATVLLYLVPLRWIVMIWGINKFSKRLRNPHYIDNNELLDFLSRVPSDKELRCHYRHHRHESYRQSINSTTNAYIQLEANRADNNLLATTSGSAQKRLNYSAIHKSSLPAALKKKSIIK</sequence>
<dbReference type="GO" id="GO:0046928">
    <property type="term" value="P:regulation of neurotransmitter secretion"/>
    <property type="evidence" value="ECO:0007669"/>
    <property type="project" value="TreeGrafter"/>
</dbReference>
<evidence type="ECO:0000259" key="5">
    <source>
        <dbReference type="PROSITE" id="PS50004"/>
    </source>
</evidence>
<feature type="domain" description="C2" evidence="5">
    <location>
        <begin position="139"/>
        <end position="255"/>
    </location>
</feature>
<dbReference type="GO" id="GO:0030672">
    <property type="term" value="C:synaptic vesicle membrane"/>
    <property type="evidence" value="ECO:0007669"/>
    <property type="project" value="TreeGrafter"/>
</dbReference>
<dbReference type="Proteomes" id="UP000887574">
    <property type="component" value="Unplaced"/>
</dbReference>
<feature type="domain" description="C2" evidence="5">
    <location>
        <begin position="444"/>
        <end position="559"/>
    </location>
</feature>
<evidence type="ECO:0000313" key="6">
    <source>
        <dbReference type="Proteomes" id="UP000887574"/>
    </source>
</evidence>
<keyword evidence="4" id="KW-0472">Membrane</keyword>
<keyword evidence="1" id="KW-0479">Metal-binding</keyword>
<dbReference type="SUPFAM" id="SSF49562">
    <property type="entry name" value="C2 domain (Calcium/lipid-binding domain, CaLB)"/>
    <property type="match status" value="3"/>
</dbReference>
<keyword evidence="6" id="KW-1185">Reference proteome</keyword>
<keyword evidence="4" id="KW-0812">Transmembrane</keyword>
<feature type="domain" description="C2" evidence="5">
    <location>
        <begin position="291"/>
        <end position="404"/>
    </location>
</feature>
<keyword evidence="4" id="KW-1133">Transmembrane helix</keyword>
<evidence type="ECO:0000256" key="2">
    <source>
        <dbReference type="ARBA" id="ARBA00022837"/>
    </source>
</evidence>
<evidence type="ECO:0000256" key="3">
    <source>
        <dbReference type="SAM" id="MobiDB-lite"/>
    </source>
</evidence>
<dbReference type="CDD" id="cd08377">
    <property type="entry name" value="C2C_MCTP_PRT"/>
    <property type="match status" value="1"/>
</dbReference>
<feature type="compositionally biased region" description="Polar residues" evidence="3">
    <location>
        <begin position="721"/>
        <end position="743"/>
    </location>
</feature>
<dbReference type="InterPro" id="IPR035892">
    <property type="entry name" value="C2_domain_sf"/>
</dbReference>
<name>A0A915EQH5_9BILA</name>
<dbReference type="GO" id="GO:0005509">
    <property type="term" value="F:calcium ion binding"/>
    <property type="evidence" value="ECO:0007669"/>
    <property type="project" value="TreeGrafter"/>
</dbReference>
<feature type="transmembrane region" description="Helical" evidence="4">
    <location>
        <begin position="641"/>
        <end position="668"/>
    </location>
</feature>
<dbReference type="CDD" id="cd04042">
    <property type="entry name" value="C2A_MCTP_PRT"/>
    <property type="match status" value="1"/>
</dbReference>
<dbReference type="WBParaSite" id="jg9338">
    <property type="protein sequence ID" value="jg9338"/>
    <property type="gene ID" value="jg9338"/>
</dbReference>
<feature type="region of interest" description="Disordered" evidence="3">
    <location>
        <begin position="716"/>
        <end position="745"/>
    </location>
</feature>
<dbReference type="FunFam" id="2.60.40.150:FF:000167">
    <property type="entry name" value="Multiple C2 domains, transmembrane 2a"/>
    <property type="match status" value="1"/>
</dbReference>
<feature type="compositionally biased region" description="Basic and acidic residues" evidence="3">
    <location>
        <begin position="36"/>
        <end position="54"/>
    </location>
</feature>
<proteinExistence type="predicted"/>
<dbReference type="PANTHER" id="PTHR45911:SF4">
    <property type="entry name" value="MULTIPLE C2 AND TRANSMEMBRANE DOMAIN-CONTAINING PROTEIN"/>
    <property type="match status" value="1"/>
</dbReference>
<dbReference type="SMART" id="SM00239">
    <property type="entry name" value="C2"/>
    <property type="match status" value="3"/>
</dbReference>
<evidence type="ECO:0000256" key="1">
    <source>
        <dbReference type="ARBA" id="ARBA00022723"/>
    </source>
</evidence>